<protein>
    <submittedName>
        <fullName evidence="2">Uncharacterized protein</fullName>
    </submittedName>
</protein>
<keyword evidence="1" id="KW-0812">Transmembrane</keyword>
<dbReference type="EMBL" id="JXBC01000013">
    <property type="protein sequence ID" value="KIU05293.1"/>
    <property type="molecule type" value="Genomic_DNA"/>
</dbReference>
<accession>A0A0D1I8L3</accession>
<evidence type="ECO:0000313" key="2">
    <source>
        <dbReference type="EMBL" id="KIU05293.1"/>
    </source>
</evidence>
<dbReference type="Proteomes" id="UP000032247">
    <property type="component" value="Unassembled WGS sequence"/>
</dbReference>
<gene>
    <name evidence="2" type="ORF">SC09_contig4orf00030</name>
</gene>
<comment type="caution">
    <text evidence="2">The sequence shown here is derived from an EMBL/GenBank/DDBJ whole genome shotgun (WGS) entry which is preliminary data.</text>
</comment>
<keyword evidence="1" id="KW-1133">Transmembrane helix</keyword>
<feature type="transmembrane region" description="Helical" evidence="1">
    <location>
        <begin position="20"/>
        <end position="43"/>
    </location>
</feature>
<organism evidence="2 3">
    <name type="scientific">Bacillus subtilis</name>
    <dbReference type="NCBI Taxonomy" id="1423"/>
    <lineage>
        <taxon>Bacteria</taxon>
        <taxon>Bacillati</taxon>
        <taxon>Bacillota</taxon>
        <taxon>Bacilli</taxon>
        <taxon>Bacillales</taxon>
        <taxon>Bacillaceae</taxon>
        <taxon>Bacillus</taxon>
    </lineage>
</organism>
<sequence length="62" mass="7335">MQLALNPIYVSPYLIFLHPLLFVSVFIIYDFCLFLNCFCLFLFSTKKKAADMPLSFFIKIQF</sequence>
<evidence type="ECO:0000313" key="3">
    <source>
        <dbReference type="Proteomes" id="UP000032247"/>
    </source>
</evidence>
<keyword evidence="1" id="KW-0472">Membrane</keyword>
<proteinExistence type="predicted"/>
<evidence type="ECO:0000256" key="1">
    <source>
        <dbReference type="SAM" id="Phobius"/>
    </source>
</evidence>
<reference evidence="2 3" key="1">
    <citation type="submission" date="2014-12" db="EMBL/GenBank/DDBJ databases">
        <title>Comparative genome analysis of Bacillus coagulans HM-08, Clostridium butyricum HM-68, Bacillus subtilis HM-66 and Bacillus licheniformis BL-09.</title>
        <authorList>
            <person name="Zhang H."/>
        </authorList>
    </citation>
    <scope>NUCLEOTIDE SEQUENCE [LARGE SCALE GENOMIC DNA]</scope>
    <source>
        <strain evidence="2 3">HM-66</strain>
    </source>
</reference>
<dbReference type="AlphaFoldDB" id="A0A0D1I8L3"/>
<name>A0A0D1I8L3_BACIU</name>